<name>A0ABD2GQ03_PAGBO</name>
<gene>
    <name evidence="2" type="ORF">OYC64_018471</name>
</gene>
<proteinExistence type="predicted"/>
<reference evidence="2 3" key="1">
    <citation type="journal article" date="2022" name="G3 (Bethesda)">
        <title>Evaluating Illumina-, Nanopore-, and PacBio-based genome assembly strategies with the bald notothen, Trematomus borchgrevinki.</title>
        <authorList>
            <person name="Rayamajhi N."/>
            <person name="Cheng C.C."/>
            <person name="Catchen J.M."/>
        </authorList>
    </citation>
    <scope>NUCLEOTIDE SEQUENCE [LARGE SCALE GENOMIC DNA]</scope>
    <source>
        <strain evidence="2">AGRC-2024</strain>
    </source>
</reference>
<dbReference type="EMBL" id="JBIYXZ010002076">
    <property type="protein sequence ID" value="KAL3055786.1"/>
    <property type="molecule type" value="Genomic_DNA"/>
</dbReference>
<evidence type="ECO:0008006" key="4">
    <source>
        <dbReference type="Google" id="ProtNLM"/>
    </source>
</evidence>
<keyword evidence="3" id="KW-1185">Reference proteome</keyword>
<protein>
    <recommendedName>
        <fullName evidence="4">Prolactin receptor</fullName>
    </recommendedName>
</protein>
<reference evidence="2 3" key="2">
    <citation type="journal article" date="2024" name="G3 (Bethesda)">
        <title>The genome of the cryopelagic Antarctic bald notothen, Trematomus borchgrevinki.</title>
        <authorList>
            <person name="Rayamajhi N."/>
            <person name="Rivera-Colon A.G."/>
            <person name="Minhas B.F."/>
            <person name="Cheng C.C."/>
            <person name="Catchen J.M."/>
        </authorList>
    </citation>
    <scope>NUCLEOTIDE SEQUENCE [LARGE SCALE GENOMIC DNA]</scope>
    <source>
        <strain evidence="2">AGRC-2024</strain>
    </source>
</reference>
<evidence type="ECO:0000256" key="1">
    <source>
        <dbReference type="SAM" id="MobiDB-lite"/>
    </source>
</evidence>
<dbReference type="Proteomes" id="UP001619887">
    <property type="component" value="Unassembled WGS sequence"/>
</dbReference>
<dbReference type="AlphaFoldDB" id="A0ABD2GQ03"/>
<evidence type="ECO:0000313" key="2">
    <source>
        <dbReference type="EMBL" id="KAL3055786.1"/>
    </source>
</evidence>
<feature type="compositionally biased region" description="Basic and acidic residues" evidence="1">
    <location>
        <begin position="33"/>
        <end position="44"/>
    </location>
</feature>
<comment type="caution">
    <text evidence="2">The sequence shown here is derived from an EMBL/GenBank/DDBJ whole genome shotgun (WGS) entry which is preliminary data.</text>
</comment>
<evidence type="ECO:0000313" key="3">
    <source>
        <dbReference type="Proteomes" id="UP001619887"/>
    </source>
</evidence>
<sequence>MHKTQEMSGKYQPATIREPSVTDTTKPKMVQKKTTEYGESVNRKSEVEQSCLKADVQYLPAQEVLSLKPEGKERVTLQESSRGIEGDMLCVTEHVFYFT</sequence>
<accession>A0ABD2GQ03</accession>
<organism evidence="2 3">
    <name type="scientific">Pagothenia borchgrevinki</name>
    <name type="common">Bald rockcod</name>
    <name type="synonym">Trematomus borchgrevinki</name>
    <dbReference type="NCBI Taxonomy" id="8213"/>
    <lineage>
        <taxon>Eukaryota</taxon>
        <taxon>Metazoa</taxon>
        <taxon>Chordata</taxon>
        <taxon>Craniata</taxon>
        <taxon>Vertebrata</taxon>
        <taxon>Euteleostomi</taxon>
        <taxon>Actinopterygii</taxon>
        <taxon>Neopterygii</taxon>
        <taxon>Teleostei</taxon>
        <taxon>Neoteleostei</taxon>
        <taxon>Acanthomorphata</taxon>
        <taxon>Eupercaria</taxon>
        <taxon>Perciformes</taxon>
        <taxon>Notothenioidei</taxon>
        <taxon>Nototheniidae</taxon>
        <taxon>Pagothenia</taxon>
    </lineage>
</organism>
<feature type="region of interest" description="Disordered" evidence="1">
    <location>
        <begin position="1"/>
        <end position="44"/>
    </location>
</feature>